<gene>
    <name evidence="2" type="ORF">C8N26_1610</name>
</gene>
<dbReference type="Proteomes" id="UP000285780">
    <property type="component" value="Unassembled WGS sequence"/>
</dbReference>
<accession>A0A420E1M3</accession>
<dbReference type="RefSeq" id="WP_028891871.1">
    <property type="nucleotide sequence ID" value="NZ_RAQM01000008.1"/>
</dbReference>
<keyword evidence="1" id="KW-0812">Transmembrane</keyword>
<keyword evidence="1" id="KW-0472">Membrane</keyword>
<evidence type="ECO:0000313" key="2">
    <source>
        <dbReference type="EMBL" id="RKF03978.1"/>
    </source>
</evidence>
<keyword evidence="1" id="KW-1133">Transmembrane helix</keyword>
<evidence type="ECO:0000256" key="1">
    <source>
        <dbReference type="SAM" id="Phobius"/>
    </source>
</evidence>
<name>A0A420E1M3_9FLAO</name>
<dbReference type="EMBL" id="RAQM01000008">
    <property type="protein sequence ID" value="RKF03978.1"/>
    <property type="molecule type" value="Genomic_DNA"/>
</dbReference>
<proteinExistence type="predicted"/>
<organism evidence="2 3">
    <name type="scientific">Tenacibaculum lutimaris</name>
    <dbReference type="NCBI Taxonomy" id="285258"/>
    <lineage>
        <taxon>Bacteria</taxon>
        <taxon>Pseudomonadati</taxon>
        <taxon>Bacteroidota</taxon>
        <taxon>Flavobacteriia</taxon>
        <taxon>Flavobacteriales</taxon>
        <taxon>Flavobacteriaceae</taxon>
        <taxon>Tenacibaculum</taxon>
    </lineage>
</organism>
<keyword evidence="3" id="KW-1185">Reference proteome</keyword>
<feature type="transmembrane region" description="Helical" evidence="1">
    <location>
        <begin position="129"/>
        <end position="145"/>
    </location>
</feature>
<sequence>MRKKDELIESYDIKSWQSLHVKQLSYVRNLFIFISTALTGFISSLIFSDKQLSFFVNILLKISAIGYIIPISIGIWIAINESKNYRLKYKISRIVKRFEQPSENPEFKKIEAECTCLENMNKFLFKSQLLTFLGAFLVLLIALSLKS</sequence>
<comment type="caution">
    <text evidence="2">The sequence shown here is derived from an EMBL/GenBank/DDBJ whole genome shotgun (WGS) entry which is preliminary data.</text>
</comment>
<feature type="transmembrane region" description="Helical" evidence="1">
    <location>
        <begin position="30"/>
        <end position="48"/>
    </location>
</feature>
<feature type="transmembrane region" description="Helical" evidence="1">
    <location>
        <begin position="54"/>
        <end position="79"/>
    </location>
</feature>
<reference evidence="2 3" key="1">
    <citation type="submission" date="2018-09" db="EMBL/GenBank/DDBJ databases">
        <title>Genomic Encyclopedia of Archaeal and Bacterial Type Strains, Phase II (KMG-II): from individual species to whole genera.</title>
        <authorList>
            <person name="Goeker M."/>
        </authorList>
    </citation>
    <scope>NUCLEOTIDE SEQUENCE [LARGE SCALE GENOMIC DNA]</scope>
    <source>
        <strain evidence="2 3">DSM 16505</strain>
    </source>
</reference>
<evidence type="ECO:0000313" key="3">
    <source>
        <dbReference type="Proteomes" id="UP000285780"/>
    </source>
</evidence>
<dbReference type="AlphaFoldDB" id="A0A420E1M3"/>
<protein>
    <submittedName>
        <fullName evidence="2">Uncharacterized protein</fullName>
    </submittedName>
</protein>